<evidence type="ECO:0000313" key="2">
    <source>
        <dbReference type="Proteomes" id="UP000016932"/>
    </source>
</evidence>
<dbReference type="RefSeq" id="XP_007921700.1">
    <property type="nucleotide sequence ID" value="XM_007923509.1"/>
</dbReference>
<organism evidence="1 2">
    <name type="scientific">Pseudocercospora fijiensis (strain CIRAD86)</name>
    <name type="common">Black leaf streak disease fungus</name>
    <name type="synonym">Mycosphaerella fijiensis</name>
    <dbReference type="NCBI Taxonomy" id="383855"/>
    <lineage>
        <taxon>Eukaryota</taxon>
        <taxon>Fungi</taxon>
        <taxon>Dikarya</taxon>
        <taxon>Ascomycota</taxon>
        <taxon>Pezizomycotina</taxon>
        <taxon>Dothideomycetes</taxon>
        <taxon>Dothideomycetidae</taxon>
        <taxon>Mycosphaerellales</taxon>
        <taxon>Mycosphaerellaceae</taxon>
        <taxon>Pseudocercospora</taxon>
    </lineage>
</organism>
<protein>
    <submittedName>
        <fullName evidence="1">Uncharacterized protein</fullName>
    </submittedName>
</protein>
<name>N1QBY7_PSEFD</name>
<evidence type="ECO:0000313" key="1">
    <source>
        <dbReference type="EMBL" id="EME88812.1"/>
    </source>
</evidence>
<dbReference type="Proteomes" id="UP000016932">
    <property type="component" value="Unassembled WGS sequence"/>
</dbReference>
<proteinExistence type="predicted"/>
<accession>N1QBY7</accession>
<dbReference type="HOGENOM" id="CLU_2050657_0_0_1"/>
<dbReference type="VEuPathDB" id="FungiDB:MYCFIDRAFT_181353"/>
<dbReference type="EMBL" id="KB446555">
    <property type="protein sequence ID" value="EME88812.1"/>
    <property type="molecule type" value="Genomic_DNA"/>
</dbReference>
<reference evidence="1 2" key="1">
    <citation type="journal article" date="2012" name="PLoS Pathog.">
        <title>Diverse lifestyles and strategies of plant pathogenesis encoded in the genomes of eighteen Dothideomycetes fungi.</title>
        <authorList>
            <person name="Ohm R.A."/>
            <person name="Feau N."/>
            <person name="Henrissat B."/>
            <person name="Schoch C.L."/>
            <person name="Horwitz B.A."/>
            <person name="Barry K.W."/>
            <person name="Condon B.J."/>
            <person name="Copeland A.C."/>
            <person name="Dhillon B."/>
            <person name="Glaser F."/>
            <person name="Hesse C.N."/>
            <person name="Kosti I."/>
            <person name="LaButti K."/>
            <person name="Lindquist E.A."/>
            <person name="Lucas S."/>
            <person name="Salamov A.A."/>
            <person name="Bradshaw R.E."/>
            <person name="Ciuffetti L."/>
            <person name="Hamelin R.C."/>
            <person name="Kema G.H.J."/>
            <person name="Lawrence C."/>
            <person name="Scott J.A."/>
            <person name="Spatafora J.W."/>
            <person name="Turgeon B.G."/>
            <person name="de Wit P.J.G.M."/>
            <person name="Zhong S."/>
            <person name="Goodwin S.B."/>
            <person name="Grigoriev I.V."/>
        </authorList>
    </citation>
    <scope>NUCLEOTIDE SEQUENCE [LARGE SCALE GENOMIC DNA]</scope>
    <source>
        <strain evidence="1 2">CIRAD86</strain>
    </source>
</reference>
<dbReference type="AlphaFoldDB" id="N1QBY7"/>
<keyword evidence="2" id="KW-1185">Reference proteome</keyword>
<sequence length="120" mass="13786">MRADLLPARETVRNLCREAELFHNLDRSTDENESNPMDNQWITVEREACAMERIYQPCYAKRSAINGTEREIHPIARSHVFTQTSQEHKDASTAQNACQHARLAGKGPAKVLIRDLMPRR</sequence>
<dbReference type="KEGG" id="pfj:MYCFIDRAFT_181353"/>
<gene>
    <name evidence="1" type="ORF">MYCFIDRAFT_181353</name>
</gene>
<dbReference type="GeneID" id="19334540"/>